<organism evidence="1 2">
    <name type="scientific">Portunus trituberculatus</name>
    <name type="common">Swimming crab</name>
    <name type="synonym">Neptunus trituberculatus</name>
    <dbReference type="NCBI Taxonomy" id="210409"/>
    <lineage>
        <taxon>Eukaryota</taxon>
        <taxon>Metazoa</taxon>
        <taxon>Ecdysozoa</taxon>
        <taxon>Arthropoda</taxon>
        <taxon>Crustacea</taxon>
        <taxon>Multicrustacea</taxon>
        <taxon>Malacostraca</taxon>
        <taxon>Eumalacostraca</taxon>
        <taxon>Eucarida</taxon>
        <taxon>Decapoda</taxon>
        <taxon>Pleocyemata</taxon>
        <taxon>Brachyura</taxon>
        <taxon>Eubrachyura</taxon>
        <taxon>Portunoidea</taxon>
        <taxon>Portunidae</taxon>
        <taxon>Portuninae</taxon>
        <taxon>Portunus</taxon>
    </lineage>
</organism>
<dbReference type="AlphaFoldDB" id="A0A5B7HTN1"/>
<comment type="caution">
    <text evidence="1">The sequence shown here is derived from an EMBL/GenBank/DDBJ whole genome shotgun (WGS) entry which is preliminary data.</text>
</comment>
<dbReference type="Proteomes" id="UP000324222">
    <property type="component" value="Unassembled WGS sequence"/>
</dbReference>
<keyword evidence="2" id="KW-1185">Reference proteome</keyword>
<sequence length="90" mass="10025">MGRSPASVPSSNLGVMNCINRRSIVYLPSRCRGAEEWCRLVHDWELRRRGVAGLQAGNAALGGLKKAMGLISGAQIAWCELRFHDERLFR</sequence>
<evidence type="ECO:0000313" key="2">
    <source>
        <dbReference type="Proteomes" id="UP000324222"/>
    </source>
</evidence>
<name>A0A5B7HTN1_PORTR</name>
<gene>
    <name evidence="1" type="ORF">E2C01_067452</name>
</gene>
<dbReference type="EMBL" id="VSRR010036123">
    <property type="protein sequence ID" value="MPC73135.1"/>
    <property type="molecule type" value="Genomic_DNA"/>
</dbReference>
<reference evidence="1 2" key="1">
    <citation type="submission" date="2019-05" db="EMBL/GenBank/DDBJ databases">
        <title>Another draft genome of Portunus trituberculatus and its Hox gene families provides insights of decapod evolution.</title>
        <authorList>
            <person name="Jeong J.-H."/>
            <person name="Song I."/>
            <person name="Kim S."/>
            <person name="Choi T."/>
            <person name="Kim D."/>
            <person name="Ryu S."/>
            <person name="Kim W."/>
        </authorList>
    </citation>
    <scope>NUCLEOTIDE SEQUENCE [LARGE SCALE GENOMIC DNA]</scope>
    <source>
        <tissue evidence="1">Muscle</tissue>
    </source>
</reference>
<accession>A0A5B7HTN1</accession>
<protein>
    <submittedName>
        <fullName evidence="1">Uncharacterized protein</fullName>
    </submittedName>
</protein>
<proteinExistence type="predicted"/>
<evidence type="ECO:0000313" key="1">
    <source>
        <dbReference type="EMBL" id="MPC73135.1"/>
    </source>
</evidence>